<comment type="caution">
    <text evidence="2">The sequence shown here is derived from an EMBL/GenBank/DDBJ whole genome shotgun (WGS) entry which is preliminary data.</text>
</comment>
<protein>
    <submittedName>
        <fullName evidence="2">Uncharacterized protein</fullName>
    </submittedName>
</protein>
<reference evidence="3" key="1">
    <citation type="journal article" date="2019" name="Int. J. Syst. Evol. Microbiol.">
        <title>The Global Catalogue of Microorganisms (GCM) 10K type strain sequencing project: providing services to taxonomists for standard genome sequencing and annotation.</title>
        <authorList>
            <consortium name="The Broad Institute Genomics Platform"/>
            <consortium name="The Broad Institute Genome Sequencing Center for Infectious Disease"/>
            <person name="Wu L."/>
            <person name="Ma J."/>
        </authorList>
    </citation>
    <scope>NUCLEOTIDE SEQUENCE [LARGE SCALE GENOMIC DNA]</scope>
    <source>
        <strain evidence="3">JCM 7356</strain>
    </source>
</reference>
<accession>A0ABP5RWJ9</accession>
<evidence type="ECO:0000313" key="3">
    <source>
        <dbReference type="Proteomes" id="UP001500305"/>
    </source>
</evidence>
<sequence>MVKLAAATGRYPLAVATDCVVYPAVGPSPLDVLPYGPDGKPAVILGPNGQADHRPAPPRRLPRPRQARGLQAPRGGAGADG</sequence>
<gene>
    <name evidence="2" type="ORF">GCM10010430_74760</name>
</gene>
<evidence type="ECO:0000313" key="2">
    <source>
        <dbReference type="EMBL" id="GAA2277866.1"/>
    </source>
</evidence>
<organism evidence="2 3">
    <name type="scientific">Kitasatospora cystarginea</name>
    <dbReference type="NCBI Taxonomy" id="58350"/>
    <lineage>
        <taxon>Bacteria</taxon>
        <taxon>Bacillati</taxon>
        <taxon>Actinomycetota</taxon>
        <taxon>Actinomycetes</taxon>
        <taxon>Kitasatosporales</taxon>
        <taxon>Streptomycetaceae</taxon>
        <taxon>Kitasatospora</taxon>
    </lineage>
</organism>
<feature type="compositionally biased region" description="Basic residues" evidence="1">
    <location>
        <begin position="56"/>
        <end position="66"/>
    </location>
</feature>
<name>A0ABP5RWJ9_9ACTN</name>
<dbReference type="EMBL" id="BAAATR010000059">
    <property type="protein sequence ID" value="GAA2277866.1"/>
    <property type="molecule type" value="Genomic_DNA"/>
</dbReference>
<feature type="region of interest" description="Disordered" evidence="1">
    <location>
        <begin position="41"/>
        <end position="81"/>
    </location>
</feature>
<dbReference type="Proteomes" id="UP001500305">
    <property type="component" value="Unassembled WGS sequence"/>
</dbReference>
<keyword evidence="3" id="KW-1185">Reference proteome</keyword>
<evidence type="ECO:0000256" key="1">
    <source>
        <dbReference type="SAM" id="MobiDB-lite"/>
    </source>
</evidence>
<proteinExistence type="predicted"/>